<evidence type="ECO:0000259" key="2">
    <source>
        <dbReference type="Pfam" id="PF24755"/>
    </source>
</evidence>
<dbReference type="PANTHER" id="PTHR30029:SF2">
    <property type="entry name" value="STAGE V SPORULATION PROTEIN R"/>
    <property type="match status" value="1"/>
</dbReference>
<evidence type="ECO:0000313" key="3">
    <source>
        <dbReference type="EMBL" id="CCC41271.1"/>
    </source>
</evidence>
<name>G0LMF1_HALWC</name>
<gene>
    <name evidence="3" type="ordered locus">Hqrw_3515</name>
</gene>
<dbReference type="InterPro" id="IPR057008">
    <property type="entry name" value="SpoVR-like_C"/>
</dbReference>
<feature type="domain" description="SpoVR-like C-terminal" evidence="2">
    <location>
        <begin position="556"/>
        <end position="607"/>
    </location>
</feature>
<evidence type="ECO:0000259" key="1">
    <source>
        <dbReference type="Pfam" id="PF04293"/>
    </source>
</evidence>
<dbReference type="InterPro" id="IPR056174">
    <property type="entry name" value="SpoVR_N"/>
</dbReference>
<dbReference type="Pfam" id="PF24755">
    <property type="entry name" value="SpoVR_C"/>
    <property type="match status" value="1"/>
</dbReference>
<dbReference type="Proteomes" id="UP000007954">
    <property type="component" value="Chromosome"/>
</dbReference>
<organism evidence="3 4">
    <name type="scientific">Haloquadratum walsbyi (strain DSM 16854 / JCM 12705 / C23)</name>
    <dbReference type="NCBI Taxonomy" id="768065"/>
    <lineage>
        <taxon>Archaea</taxon>
        <taxon>Methanobacteriati</taxon>
        <taxon>Methanobacteriota</taxon>
        <taxon>Stenosarchaea group</taxon>
        <taxon>Halobacteria</taxon>
        <taxon>Halobacteriales</taxon>
        <taxon>Haloferacaceae</taxon>
        <taxon>Haloquadratum</taxon>
    </lineage>
</organism>
<dbReference type="PANTHER" id="PTHR30029">
    <property type="entry name" value="STAGE V SPORULATION PROTEIN R"/>
    <property type="match status" value="1"/>
</dbReference>
<reference evidence="3 4" key="1">
    <citation type="journal article" date="2011" name="PLoS ONE">
        <title>Haloquadratum walsbyi: limited diversity in a global pond.</title>
        <authorList>
            <person name="Dyall-Smith M."/>
            <person name="Pfeiffer F."/>
            <person name="Klee K."/>
            <person name="Palm P."/>
            <person name="Gross K."/>
            <person name="Schuster S.C."/>
            <person name="Rampp M."/>
            <person name="Oesterhelt D."/>
        </authorList>
    </citation>
    <scope>NUCLEOTIDE SEQUENCE [LARGE SCALE GENOMIC DNA]</scope>
    <source>
        <strain evidence="4">DSM 16854 / JCM 12705 / C23</strain>
    </source>
</reference>
<dbReference type="EMBL" id="FR746099">
    <property type="protein sequence ID" value="CCC41271.1"/>
    <property type="molecule type" value="Genomic_DNA"/>
</dbReference>
<dbReference type="Pfam" id="PF04293">
    <property type="entry name" value="SpoVR"/>
    <property type="match status" value="2"/>
</dbReference>
<feature type="domain" description="SpoVR protein-like N-terminal" evidence="1">
    <location>
        <begin position="482"/>
        <end position="554"/>
    </location>
</feature>
<dbReference type="HOGENOM" id="CLU_010179_1_0_2"/>
<sequence length="671" mass="78295">MSSRPIRFRRRAQAEADQLEEPATEAAALAKKLGLDPYPVNYWIVGHDEMNQLIAYGGFQRRYPHWRWGMTYDRQQKQDQFGMGKAFEIVNNDDPSHAFLQESNSLADQKAVITHVEGHADFFKNNNWFSRFSGDQELDAAAMLERHGETIQGYVDDPDIDRDDVERFIDAVLCLEDTIDQHRPVDVDPDTERTQPTDLRDQLDQLDLSDDVQQQVFDQEWLDELAESEAASASIDHPRTDVLGFLRDHATTYDHEEDEAVSMESWQLDILDTLRREAYYFAPQKMTKVMNEGWASIVESLMMSDEGFADADEFITYADHQSRVLGSPGLNPYKLGKELWEYVENSANRREVADKLLRVEGITWQNFHAEIDFEHVRALLEPDPRIDAISSDTVEQLTSLPGDDPRIDWEMLDRALSNPETINIDRYPWKVLTYEGLAERHFSLVQPQHRGFLEQIRRSELQEHARYLFDDTRYDTVEDAIDDVDKTAGWDRMREVRESHNDVTFIDEFLTQEFVSENNYFTYEYTQTTEDYRVASTDYQDVKQKLLLQFTNFGKPTIAVFDDNFKNRGELLLGHRYNGIALDIQQATAVLERMHDLWGRPVNLMTITKTYEEHEVEVARRRNREPEPTETGVRLRYDGHEVTRSELDKDLTDRIRAADIDYDTKPDEWLA</sequence>
<evidence type="ECO:0000313" key="4">
    <source>
        <dbReference type="Proteomes" id="UP000007954"/>
    </source>
</evidence>
<dbReference type="InterPro" id="IPR007390">
    <property type="entry name" value="Spore_V_R"/>
</dbReference>
<proteinExistence type="predicted"/>
<dbReference type="RefSeq" id="WP_014556682.1">
    <property type="nucleotide sequence ID" value="NC_017459.1"/>
</dbReference>
<dbReference type="GeneID" id="12448336"/>
<accession>G0LMF1</accession>
<protein>
    <submittedName>
        <fullName evidence="3">SpoVR family protein</fullName>
    </submittedName>
</protein>
<dbReference type="KEGG" id="hwc:Hqrw_3515"/>
<feature type="domain" description="SpoVR protein-like N-terminal" evidence="1">
    <location>
        <begin position="15"/>
        <end position="354"/>
    </location>
</feature>
<dbReference type="AlphaFoldDB" id="G0LMF1"/>
<dbReference type="OrthoDB" id="193903at2157"/>